<proteinExistence type="predicted"/>
<sequence length="85" mass="9968">MLNNKIIQVMERRYQGVLKFKRFFGVKAGRSIWKESFVKTHVYTDPLPARSELCWLRDYIVPATGACVIGYYIDTFFDMAENLPL</sequence>
<protein>
    <submittedName>
        <fullName evidence="1">Uncharacterized protein</fullName>
    </submittedName>
</protein>
<accession>A0A8S5R384</accession>
<name>A0A8S5R384_9VIRU</name>
<dbReference type="EMBL" id="BK057811">
    <property type="protein sequence ID" value="DAE25553.1"/>
    <property type="molecule type" value="Genomic_DNA"/>
</dbReference>
<organism evidence="1">
    <name type="scientific">Microviridae sp. ctRE65</name>
    <dbReference type="NCBI Taxonomy" id="2824997"/>
    <lineage>
        <taxon>Viruses</taxon>
        <taxon>Monodnaviria</taxon>
        <taxon>Sangervirae</taxon>
        <taxon>Phixviricota</taxon>
        <taxon>Malgrandaviricetes</taxon>
        <taxon>Petitvirales</taxon>
        <taxon>Microviridae</taxon>
    </lineage>
</organism>
<reference evidence="1" key="1">
    <citation type="journal article" date="2021" name="Proc. Natl. Acad. Sci. U.S.A.">
        <title>A Catalog of Tens of Thousands of Viruses from Human Metagenomes Reveals Hidden Associations with Chronic Diseases.</title>
        <authorList>
            <person name="Tisza M.J."/>
            <person name="Buck C.B."/>
        </authorList>
    </citation>
    <scope>NUCLEOTIDE SEQUENCE</scope>
    <source>
        <strain evidence="1">CtRE65</strain>
    </source>
</reference>
<evidence type="ECO:0000313" key="1">
    <source>
        <dbReference type="EMBL" id="DAE25553.1"/>
    </source>
</evidence>